<reference evidence="2" key="1">
    <citation type="submission" date="2021-02" db="EMBL/GenBank/DDBJ databases">
        <authorList>
            <person name="Nowell W R."/>
        </authorList>
    </citation>
    <scope>NUCLEOTIDE SEQUENCE</scope>
</reference>
<proteinExistence type="predicted"/>
<dbReference type="EMBL" id="CAJNOQ010002379">
    <property type="protein sequence ID" value="CAF0955132.1"/>
    <property type="molecule type" value="Genomic_DNA"/>
</dbReference>
<protein>
    <submittedName>
        <fullName evidence="2">Uncharacterized protein</fullName>
    </submittedName>
</protein>
<sequence>MLFCSRLGATNLCIAIIEKHIIRLADKKAQQLVQLVLCQLSLPITSNHAVINSRSITTNSLLSMNVNGTILLRRSSSSSTRDRKSLMKNNTPTRYSVPATKSDFVKFQSRFPTNTIHTMNFHSSANINKNNFVQYSFSLRKPWVPKIDRNRCHLLSIQNFVNELIDQCMRAAFVQIDYIRLSEKSSSNTSDIDENLATSILLFDCYPPFKSSEKLNTIQSFADQLLTSSFQQSYDNMKQYSSLEYRDNVVRVFSDKVVKSVLNEVIDSMKYQNKLIKRIDNRIDGEKRSTSLMIDDEKTSRETQKLILLSDEENNDDEVAKKDSLFVRQIQHRSSSTFNALKKKKKLNSNNENDEQHQLTLNFVTMVTKHIYDDIFNELKR</sequence>
<dbReference type="AlphaFoldDB" id="A0A814DC84"/>
<gene>
    <name evidence="2" type="ORF">GPM918_LOCUS11456</name>
    <name evidence="3" type="ORF">SRO942_LOCUS11457</name>
</gene>
<dbReference type="OrthoDB" id="10016581at2759"/>
<organism evidence="2 4">
    <name type="scientific">Didymodactylos carnosus</name>
    <dbReference type="NCBI Taxonomy" id="1234261"/>
    <lineage>
        <taxon>Eukaryota</taxon>
        <taxon>Metazoa</taxon>
        <taxon>Spiralia</taxon>
        <taxon>Gnathifera</taxon>
        <taxon>Rotifera</taxon>
        <taxon>Eurotatoria</taxon>
        <taxon>Bdelloidea</taxon>
        <taxon>Philodinida</taxon>
        <taxon>Philodinidae</taxon>
        <taxon>Didymodactylos</taxon>
    </lineage>
</organism>
<evidence type="ECO:0000313" key="3">
    <source>
        <dbReference type="EMBL" id="CAF3730296.1"/>
    </source>
</evidence>
<feature type="region of interest" description="Disordered" evidence="1">
    <location>
        <begin position="75"/>
        <end position="94"/>
    </location>
</feature>
<dbReference type="EMBL" id="CAJOBC010002379">
    <property type="protein sequence ID" value="CAF3730296.1"/>
    <property type="molecule type" value="Genomic_DNA"/>
</dbReference>
<keyword evidence="4" id="KW-1185">Reference proteome</keyword>
<evidence type="ECO:0000313" key="2">
    <source>
        <dbReference type="EMBL" id="CAF0955132.1"/>
    </source>
</evidence>
<dbReference type="Proteomes" id="UP000681722">
    <property type="component" value="Unassembled WGS sequence"/>
</dbReference>
<evidence type="ECO:0000313" key="4">
    <source>
        <dbReference type="Proteomes" id="UP000663829"/>
    </source>
</evidence>
<comment type="caution">
    <text evidence="2">The sequence shown here is derived from an EMBL/GenBank/DDBJ whole genome shotgun (WGS) entry which is preliminary data.</text>
</comment>
<accession>A0A814DC84</accession>
<name>A0A814DC84_9BILA</name>
<dbReference type="Proteomes" id="UP000663829">
    <property type="component" value="Unassembled WGS sequence"/>
</dbReference>
<evidence type="ECO:0000256" key="1">
    <source>
        <dbReference type="SAM" id="MobiDB-lite"/>
    </source>
</evidence>